<dbReference type="EMBL" id="CAJQZP010001218">
    <property type="protein sequence ID" value="CAG5031911.1"/>
    <property type="molecule type" value="Genomic_DNA"/>
</dbReference>
<evidence type="ECO:0000256" key="1">
    <source>
        <dbReference type="SAM" id="Coils"/>
    </source>
</evidence>
<evidence type="ECO:0000313" key="2">
    <source>
        <dbReference type="EMBL" id="CAG5031911.1"/>
    </source>
</evidence>
<accession>A0A8S3XPN0</accession>
<evidence type="ECO:0000313" key="3">
    <source>
        <dbReference type="Proteomes" id="UP000691718"/>
    </source>
</evidence>
<organism evidence="2 3">
    <name type="scientific">Parnassius apollo</name>
    <name type="common">Apollo butterfly</name>
    <name type="synonym">Papilio apollo</name>
    <dbReference type="NCBI Taxonomy" id="110799"/>
    <lineage>
        <taxon>Eukaryota</taxon>
        <taxon>Metazoa</taxon>
        <taxon>Ecdysozoa</taxon>
        <taxon>Arthropoda</taxon>
        <taxon>Hexapoda</taxon>
        <taxon>Insecta</taxon>
        <taxon>Pterygota</taxon>
        <taxon>Neoptera</taxon>
        <taxon>Endopterygota</taxon>
        <taxon>Lepidoptera</taxon>
        <taxon>Glossata</taxon>
        <taxon>Ditrysia</taxon>
        <taxon>Papilionoidea</taxon>
        <taxon>Papilionidae</taxon>
        <taxon>Parnassiinae</taxon>
        <taxon>Parnassini</taxon>
        <taxon>Parnassius</taxon>
        <taxon>Parnassius</taxon>
    </lineage>
</organism>
<keyword evidence="3" id="KW-1185">Reference proteome</keyword>
<feature type="coiled-coil region" evidence="1">
    <location>
        <begin position="64"/>
        <end position="91"/>
    </location>
</feature>
<gene>
    <name evidence="2" type="ORF">PAPOLLO_LOCUS19824</name>
</gene>
<dbReference type="Proteomes" id="UP000691718">
    <property type="component" value="Unassembled WGS sequence"/>
</dbReference>
<dbReference type="AlphaFoldDB" id="A0A8S3XPN0"/>
<name>A0A8S3XPN0_PARAO</name>
<proteinExistence type="predicted"/>
<keyword evidence="1" id="KW-0175">Coiled coil</keyword>
<sequence length="101" mass="11511">MDSVENTPTSSGCTPAASITLDQFSRLLDFKLDTKLESFQASRTITKEVSDQTVKLKSEFTVTIDFLAEEQRDLKAELKTLSENVRKLEDERCNYNPNYPK</sequence>
<comment type="caution">
    <text evidence="2">The sequence shown here is derived from an EMBL/GenBank/DDBJ whole genome shotgun (WGS) entry which is preliminary data.</text>
</comment>
<protein>
    <submittedName>
        <fullName evidence="2">(apollo) hypothetical protein</fullName>
    </submittedName>
</protein>
<reference evidence="2" key="1">
    <citation type="submission" date="2021-04" db="EMBL/GenBank/DDBJ databases">
        <authorList>
            <person name="Tunstrom K."/>
        </authorList>
    </citation>
    <scope>NUCLEOTIDE SEQUENCE</scope>
</reference>